<gene>
    <name evidence="12" type="ORF">KP79_PYT16092</name>
</gene>
<dbReference type="EMBL" id="NEDP02002708">
    <property type="protein sequence ID" value="OWF50253.1"/>
    <property type="molecule type" value="Genomic_DNA"/>
</dbReference>
<proteinExistence type="inferred from homology"/>
<accession>A0A210QND7</accession>
<keyword evidence="8 11" id="KW-0472">Membrane</keyword>
<evidence type="ECO:0000256" key="3">
    <source>
        <dbReference type="ARBA" id="ARBA00022676"/>
    </source>
</evidence>
<evidence type="ECO:0000256" key="10">
    <source>
        <dbReference type="ARBA" id="ARBA00038150"/>
    </source>
</evidence>
<dbReference type="PANTHER" id="PTHR19297">
    <property type="entry name" value="GLYCOSYLTRANSFERASE 14 FAMILY MEMBER"/>
    <property type="match status" value="1"/>
</dbReference>
<dbReference type="GO" id="GO:0016020">
    <property type="term" value="C:membrane"/>
    <property type="evidence" value="ECO:0007669"/>
    <property type="project" value="UniProtKB-SubCell"/>
</dbReference>
<evidence type="ECO:0000256" key="6">
    <source>
        <dbReference type="ARBA" id="ARBA00022968"/>
    </source>
</evidence>
<comment type="similarity">
    <text evidence="10">Belongs to the glycosyltransferase 14 family.</text>
</comment>
<protein>
    <submittedName>
        <fullName evidence="12">Beta-1,3-galactosyl-O-glycosyl-glycoprotein beta-1,6-N-acetylglucosaminyltransferase 3</fullName>
    </submittedName>
</protein>
<keyword evidence="7 11" id="KW-1133">Transmembrane helix</keyword>
<keyword evidence="9" id="KW-0325">Glycoprotein</keyword>
<dbReference type="Pfam" id="PF02485">
    <property type="entry name" value="Branch"/>
    <property type="match status" value="1"/>
</dbReference>
<organism evidence="12 13">
    <name type="scientific">Mizuhopecten yessoensis</name>
    <name type="common">Japanese scallop</name>
    <name type="synonym">Patinopecten yessoensis</name>
    <dbReference type="NCBI Taxonomy" id="6573"/>
    <lineage>
        <taxon>Eukaryota</taxon>
        <taxon>Metazoa</taxon>
        <taxon>Spiralia</taxon>
        <taxon>Lophotrochozoa</taxon>
        <taxon>Mollusca</taxon>
        <taxon>Bivalvia</taxon>
        <taxon>Autobranchia</taxon>
        <taxon>Pteriomorphia</taxon>
        <taxon>Pectinida</taxon>
        <taxon>Pectinoidea</taxon>
        <taxon>Pectinidae</taxon>
        <taxon>Mizuhopecten</taxon>
    </lineage>
</organism>
<keyword evidence="5 11" id="KW-0812">Transmembrane</keyword>
<dbReference type="Proteomes" id="UP000242188">
    <property type="component" value="Unassembled WGS sequence"/>
</dbReference>
<reference evidence="12 13" key="1">
    <citation type="journal article" date="2017" name="Nat. Ecol. Evol.">
        <title>Scallop genome provides insights into evolution of bilaterian karyotype and development.</title>
        <authorList>
            <person name="Wang S."/>
            <person name="Zhang J."/>
            <person name="Jiao W."/>
            <person name="Li J."/>
            <person name="Xun X."/>
            <person name="Sun Y."/>
            <person name="Guo X."/>
            <person name="Huan P."/>
            <person name="Dong B."/>
            <person name="Zhang L."/>
            <person name="Hu X."/>
            <person name="Sun X."/>
            <person name="Wang J."/>
            <person name="Zhao C."/>
            <person name="Wang Y."/>
            <person name="Wang D."/>
            <person name="Huang X."/>
            <person name="Wang R."/>
            <person name="Lv J."/>
            <person name="Li Y."/>
            <person name="Zhang Z."/>
            <person name="Liu B."/>
            <person name="Lu W."/>
            <person name="Hui Y."/>
            <person name="Liang J."/>
            <person name="Zhou Z."/>
            <person name="Hou R."/>
            <person name="Li X."/>
            <person name="Liu Y."/>
            <person name="Li H."/>
            <person name="Ning X."/>
            <person name="Lin Y."/>
            <person name="Zhao L."/>
            <person name="Xing Q."/>
            <person name="Dou J."/>
            <person name="Li Y."/>
            <person name="Mao J."/>
            <person name="Guo H."/>
            <person name="Dou H."/>
            <person name="Li T."/>
            <person name="Mu C."/>
            <person name="Jiang W."/>
            <person name="Fu Q."/>
            <person name="Fu X."/>
            <person name="Miao Y."/>
            <person name="Liu J."/>
            <person name="Yu Q."/>
            <person name="Li R."/>
            <person name="Liao H."/>
            <person name="Li X."/>
            <person name="Kong Y."/>
            <person name="Jiang Z."/>
            <person name="Chourrout D."/>
            <person name="Li R."/>
            <person name="Bao Z."/>
        </authorList>
    </citation>
    <scope>NUCLEOTIDE SEQUENCE [LARGE SCALE GENOMIC DNA]</scope>
    <source>
        <strain evidence="12 13">PY_sf001</strain>
    </source>
</reference>
<sequence>MPIKTVWLVTVAVQVFSMFTFFSLWIHPGSEEYVKKQQIETFTSAFSRRLDPTRNKDKYCNLDVPRDPLATKCLPSPNIDGTCSMYIRGNKKRIQPLKFNPTGSRKYLSCRLTELLKNCDTLRTAHGYITERVSAEENDFPLAFSIKLHRDPEQVEQLLRTIYRPQNVYCLYVDGKAHQIVYNLIFNISRCFPNVHVIRDRVKVIYASSAHVVSEMQCMRKCTESKVKWKYYINLTGQEFPLRTNLEIVRILKSLNGANDIESYNHPVLQTWRFSKKYRLTETSNVETTEDKEPFRYKLQLSKGSAYGSFSRDFVNFILKDNVAQEFIAWLNNTYSPEENVWATLNTLPWAPGGYEMETRHTFGNFLSRATIWDNDKESCEGRYVRGVCVFGRRDLTWLTSRPQLFANKFNYKMDNMAIDCLEDIIRNRTILSNTDNLNWFYYINLPHAKYYSTHSKDAMMLEYSGKKEQWLRAQASNTGNDNVAVPTRTEKSDTLHVLGGTMTMYKVHGEVL</sequence>
<dbReference type="OrthoDB" id="2019572at2759"/>
<dbReference type="GO" id="GO:0008375">
    <property type="term" value="F:acetylglucosaminyltransferase activity"/>
    <property type="evidence" value="ECO:0007669"/>
    <property type="project" value="TreeGrafter"/>
</dbReference>
<evidence type="ECO:0000256" key="11">
    <source>
        <dbReference type="SAM" id="Phobius"/>
    </source>
</evidence>
<dbReference type="PANTHER" id="PTHR19297:SF191">
    <property type="entry name" value="PROTEIN XYLOSYLTRANSFERASE"/>
    <property type="match status" value="1"/>
</dbReference>
<evidence type="ECO:0000256" key="7">
    <source>
        <dbReference type="ARBA" id="ARBA00022989"/>
    </source>
</evidence>
<comment type="caution">
    <text evidence="12">The sequence shown here is derived from an EMBL/GenBank/DDBJ whole genome shotgun (WGS) entry which is preliminary data.</text>
</comment>
<keyword evidence="3 12" id="KW-0328">Glycosyltransferase</keyword>
<evidence type="ECO:0000256" key="5">
    <source>
        <dbReference type="ARBA" id="ARBA00022692"/>
    </source>
</evidence>
<feature type="transmembrane region" description="Helical" evidence="11">
    <location>
        <begin position="6"/>
        <end position="26"/>
    </location>
</feature>
<evidence type="ECO:0000256" key="4">
    <source>
        <dbReference type="ARBA" id="ARBA00022679"/>
    </source>
</evidence>
<evidence type="ECO:0000256" key="1">
    <source>
        <dbReference type="ARBA" id="ARBA00004606"/>
    </source>
</evidence>
<evidence type="ECO:0000256" key="2">
    <source>
        <dbReference type="ARBA" id="ARBA00004922"/>
    </source>
</evidence>
<evidence type="ECO:0000256" key="8">
    <source>
        <dbReference type="ARBA" id="ARBA00023136"/>
    </source>
</evidence>
<evidence type="ECO:0000256" key="9">
    <source>
        <dbReference type="ARBA" id="ARBA00023180"/>
    </source>
</evidence>
<comment type="subcellular location">
    <subcellularLocation>
        <location evidence="1">Membrane</location>
        <topology evidence="1">Single-pass type II membrane protein</topology>
    </subcellularLocation>
</comment>
<keyword evidence="6" id="KW-0735">Signal-anchor</keyword>
<name>A0A210QND7_MIZYE</name>
<dbReference type="STRING" id="6573.A0A210QND7"/>
<keyword evidence="4 12" id="KW-0808">Transferase</keyword>
<evidence type="ECO:0000313" key="12">
    <source>
        <dbReference type="EMBL" id="OWF50253.1"/>
    </source>
</evidence>
<dbReference type="AlphaFoldDB" id="A0A210QND7"/>
<dbReference type="InterPro" id="IPR003406">
    <property type="entry name" value="Glyco_trans_14"/>
</dbReference>
<evidence type="ECO:0000313" key="13">
    <source>
        <dbReference type="Proteomes" id="UP000242188"/>
    </source>
</evidence>
<keyword evidence="13" id="KW-1185">Reference proteome</keyword>
<comment type="pathway">
    <text evidence="2">Protein modification; protein glycosylation.</text>
</comment>